<evidence type="ECO:0000256" key="4">
    <source>
        <dbReference type="ARBA" id="ARBA00022505"/>
    </source>
</evidence>
<dbReference type="Proteomes" id="UP000184010">
    <property type="component" value="Unassembled WGS sequence"/>
</dbReference>
<evidence type="ECO:0000256" key="6">
    <source>
        <dbReference type="ARBA" id="ARBA00023002"/>
    </source>
</evidence>
<dbReference type="GO" id="GO:0046872">
    <property type="term" value="F:metal ion binding"/>
    <property type="evidence" value="ECO:0007669"/>
    <property type="project" value="UniProtKB-KW"/>
</dbReference>
<dbReference type="Pfam" id="PF04879">
    <property type="entry name" value="Molybdop_Fe4S4"/>
    <property type="match status" value="1"/>
</dbReference>
<dbReference type="SMART" id="SM00926">
    <property type="entry name" value="Molybdop_Fe4S4"/>
    <property type="match status" value="1"/>
</dbReference>
<dbReference type="InterPro" id="IPR050612">
    <property type="entry name" value="Prok_Mopterin_Oxidored"/>
</dbReference>
<dbReference type="GO" id="GO:0000160">
    <property type="term" value="P:phosphorelay signal transduction system"/>
    <property type="evidence" value="ECO:0007669"/>
    <property type="project" value="InterPro"/>
</dbReference>
<dbReference type="InterPro" id="IPR006963">
    <property type="entry name" value="Mopterin_OxRdtase_4Fe-4S_dom"/>
</dbReference>
<evidence type="ECO:0000256" key="10">
    <source>
        <dbReference type="PROSITE-ProRule" id="PRU00169"/>
    </source>
</evidence>
<dbReference type="SUPFAM" id="SSF53706">
    <property type="entry name" value="Formate dehydrogenase/DMSO reductase, domains 1-3"/>
    <property type="match status" value="1"/>
</dbReference>
<dbReference type="Pfam" id="PF01568">
    <property type="entry name" value="Molydop_binding"/>
    <property type="match status" value="1"/>
</dbReference>
<organism evidence="13 14">
    <name type="scientific">Desulfitobacterium chlororespirans DSM 11544</name>
    <dbReference type="NCBI Taxonomy" id="1121395"/>
    <lineage>
        <taxon>Bacteria</taxon>
        <taxon>Bacillati</taxon>
        <taxon>Bacillota</taxon>
        <taxon>Clostridia</taxon>
        <taxon>Eubacteriales</taxon>
        <taxon>Desulfitobacteriaceae</taxon>
        <taxon>Desulfitobacterium</taxon>
    </lineage>
</organism>
<dbReference type="Gene3D" id="3.40.50.12440">
    <property type="match status" value="2"/>
</dbReference>
<keyword evidence="8" id="KW-0411">Iron-sulfur</keyword>
<evidence type="ECO:0000313" key="13">
    <source>
        <dbReference type="EMBL" id="SHN80775.1"/>
    </source>
</evidence>
<comment type="cofactor">
    <cofactor evidence="1">
        <name>Mo-bis(molybdopterin guanine dinucleotide)</name>
        <dbReference type="ChEBI" id="CHEBI:60539"/>
    </cofactor>
</comment>
<dbReference type="SUPFAM" id="SSF52172">
    <property type="entry name" value="CheY-like"/>
    <property type="match status" value="1"/>
</dbReference>
<reference evidence="14" key="1">
    <citation type="submission" date="2016-12" db="EMBL/GenBank/DDBJ databases">
        <authorList>
            <person name="Varghese N."/>
            <person name="Submissions S."/>
        </authorList>
    </citation>
    <scope>NUCLEOTIDE SEQUENCE [LARGE SCALE GENOMIC DNA]</scope>
    <source>
        <strain evidence="14">DSM 11544</strain>
    </source>
</reference>
<dbReference type="RefSeq" id="WP_178371727.1">
    <property type="nucleotide sequence ID" value="NZ_FRDN01000011.1"/>
</dbReference>
<dbReference type="InterPro" id="IPR009010">
    <property type="entry name" value="Asp_de-COase-like_dom_sf"/>
</dbReference>
<feature type="domain" description="Response regulatory" evidence="11">
    <location>
        <begin position="18"/>
        <end position="131"/>
    </location>
</feature>
<dbReference type="GO" id="GO:0043546">
    <property type="term" value="F:molybdopterin cofactor binding"/>
    <property type="evidence" value="ECO:0007669"/>
    <property type="project" value="InterPro"/>
</dbReference>
<dbReference type="AlphaFoldDB" id="A0A1M7UCV1"/>
<dbReference type="InterPro" id="IPR006657">
    <property type="entry name" value="MoPterin_dinucl-bd_dom"/>
</dbReference>
<keyword evidence="4" id="KW-0500">Molybdenum</keyword>
<dbReference type="PROSITE" id="PS50110">
    <property type="entry name" value="RESPONSE_REGULATORY"/>
    <property type="match status" value="1"/>
</dbReference>
<dbReference type="NCBIfam" id="TIGR01409">
    <property type="entry name" value="TAT_signal_seq"/>
    <property type="match status" value="1"/>
</dbReference>
<sequence>MGKISEKADFKGTADSLNIMLAISHSWLKDLFLELLVGAEIKVVVVESIDRLLQELDESTDVLIVDAADYQGHYHQLFEQLRQKSPSLGILALLSAATVGYRDSILFAGANGVVVKEEAHRELIPVLLRILNGYQINRHSSCLLSDLGDKLNTFIQGEVKEVEKRTEDNNIVFSGRFNRRTFLKGSAIAAGAAGIAVANPGGAMKALAESTEEEAAAATSEERIFTGACRANCQNLCRLNIHVRDGKVVRTSMAPMPNPEYNRICIKGLTHVQRIYDPDRLKYPMKRVGERGSGDWERISWDEAVTIITDKWKELQSTYGPRSVASSTQSANYAMVNGASGITNRLFNLMESTHFTPPIDINMVYGFFRTIGWFSMFWNANEHTTMKYAKNVFVWGANPTESQTQVWHFVQEAKNNGAKLTVIDPMFTISASKADQFIPVRPGSDTALVLAMAKIIIDENWIDKNFVKQHTVAPFLVKDNDGKFLRMKDIIGSTNGEGSGAQYKYGNEDAREYSAENDAMNEFVVWDSNAGTYGRLSEVSDPEILGSFTINGIAVKTALTLLKNQVESYTPEYAEEITTVKADVIRELARTYALGGPCTIYTLFGPDRYYNGHYFAHALAAIAALTGNIGKLGASIGLDTLWDYIPGAPANVVDGKKVNAVFAEQVPRIFETGMHKGEKYPIKALYTFCHNILGNWPEQNVWINKIFKDLELIVVADNRMTDTAKYADIVLPVAHWFEVEDVGSFGNHPHMIFQEKAIDPLYECKSDSEITRLLAEKMGLGEYFRFTDMDYLSEIFSKNKDAIENNITVERLKREKVVRHVKQNPIIYGEGGKFNTPTGRIEFYVESPIPFCDLEPEFDPETEHLPQFIAPIEAWPDNPLYKKYPLVMIQEHKRWRAHTQWSHVPVLRELDPEPTVIMCPEDAKLRGIKKGDKVKVFNDRGSVVLRAVFSNGLPKGVINVPRGWQRDQHIAGGYQELTHNKYHPASMNIAFFDILVQMEKM</sequence>
<gene>
    <name evidence="13" type="ORF">SAMN02745215_03452</name>
</gene>
<name>A0A1M7UCV1_9FIRM</name>
<dbReference type="GO" id="GO:0016491">
    <property type="term" value="F:oxidoreductase activity"/>
    <property type="evidence" value="ECO:0007669"/>
    <property type="project" value="UniProtKB-KW"/>
</dbReference>
<evidence type="ECO:0000259" key="11">
    <source>
        <dbReference type="PROSITE" id="PS50110"/>
    </source>
</evidence>
<dbReference type="Gene3D" id="3.40.50.740">
    <property type="match status" value="1"/>
</dbReference>
<keyword evidence="14" id="KW-1185">Reference proteome</keyword>
<comment type="similarity">
    <text evidence="2">Belongs to the prokaryotic molybdopterin-containing oxidoreductase family.</text>
</comment>
<dbReference type="InterPro" id="IPR006655">
    <property type="entry name" value="Mopterin_OxRdtase_prok_CS"/>
</dbReference>
<dbReference type="InterPro" id="IPR019546">
    <property type="entry name" value="TAT_signal_bac_arc"/>
</dbReference>
<proteinExistence type="inferred from homology"/>
<accession>A0A1M7UCV1</accession>
<dbReference type="STRING" id="1121395.SAMN02745215_03452"/>
<dbReference type="PANTHER" id="PTHR43742">
    <property type="entry name" value="TRIMETHYLAMINE-N-OXIDE REDUCTASE"/>
    <property type="match status" value="1"/>
</dbReference>
<dbReference type="Gene3D" id="3.40.50.2300">
    <property type="match status" value="1"/>
</dbReference>
<dbReference type="InterPro" id="IPR006656">
    <property type="entry name" value="Mopterin_OxRdtase"/>
</dbReference>
<dbReference type="InterPro" id="IPR011006">
    <property type="entry name" value="CheY-like_superfamily"/>
</dbReference>
<evidence type="ECO:0000256" key="3">
    <source>
        <dbReference type="ARBA" id="ARBA00018672"/>
    </source>
</evidence>
<dbReference type="Gene3D" id="2.40.40.20">
    <property type="match status" value="1"/>
</dbReference>
<dbReference type="Pfam" id="PF00384">
    <property type="entry name" value="Molybdopterin"/>
    <property type="match status" value="1"/>
</dbReference>
<keyword evidence="5" id="KW-0479">Metal-binding</keyword>
<dbReference type="PANTHER" id="PTHR43742:SF6">
    <property type="entry name" value="OXIDOREDUCTASE YYAE-RELATED"/>
    <property type="match status" value="1"/>
</dbReference>
<evidence type="ECO:0000313" key="14">
    <source>
        <dbReference type="Proteomes" id="UP000184010"/>
    </source>
</evidence>
<evidence type="ECO:0000256" key="1">
    <source>
        <dbReference type="ARBA" id="ARBA00001942"/>
    </source>
</evidence>
<evidence type="ECO:0000256" key="9">
    <source>
        <dbReference type="ARBA" id="ARBA00024867"/>
    </source>
</evidence>
<evidence type="ECO:0000256" key="8">
    <source>
        <dbReference type="ARBA" id="ARBA00023014"/>
    </source>
</evidence>
<feature type="domain" description="4Fe-4S Mo/W bis-MGD-type" evidence="12">
    <location>
        <begin position="222"/>
        <end position="279"/>
    </location>
</feature>
<dbReference type="PROSITE" id="PS51669">
    <property type="entry name" value="4FE4S_MOW_BIS_MGD"/>
    <property type="match status" value="1"/>
</dbReference>
<dbReference type="GO" id="GO:0051536">
    <property type="term" value="F:iron-sulfur cluster binding"/>
    <property type="evidence" value="ECO:0007669"/>
    <property type="project" value="UniProtKB-KW"/>
</dbReference>
<feature type="modified residue" description="4-aspartylphosphate" evidence="10">
    <location>
        <position position="66"/>
    </location>
</feature>
<dbReference type="Gene3D" id="3.40.228.10">
    <property type="entry name" value="Dimethylsulfoxide Reductase, domain 2"/>
    <property type="match status" value="1"/>
</dbReference>
<comment type="function">
    <text evidence="9">May play the central regulatory role in sporulation. It may be an element of the effector pathway responsible for the activation of sporulation genes in response to nutritional stress. Spo0A may act in concert with spo0H (a sigma factor) to control the expression of some genes that are critical to the sporulation process.</text>
</comment>
<keyword evidence="6" id="KW-0560">Oxidoreductase</keyword>
<dbReference type="EMBL" id="FRDN01000011">
    <property type="protein sequence ID" value="SHN80775.1"/>
    <property type="molecule type" value="Genomic_DNA"/>
</dbReference>
<dbReference type="InterPro" id="IPR001789">
    <property type="entry name" value="Sig_transdc_resp-reg_receiver"/>
</dbReference>
<evidence type="ECO:0000256" key="7">
    <source>
        <dbReference type="ARBA" id="ARBA00023004"/>
    </source>
</evidence>
<protein>
    <recommendedName>
        <fullName evidence="3">Stage 0 sporulation protein A homolog</fullName>
    </recommendedName>
</protein>
<keyword evidence="10" id="KW-0597">Phosphoprotein</keyword>
<dbReference type="PROSITE" id="PS00932">
    <property type="entry name" value="MOLYBDOPTERIN_PROK_3"/>
    <property type="match status" value="1"/>
</dbReference>
<keyword evidence="7" id="KW-0408">Iron</keyword>
<evidence type="ECO:0000256" key="2">
    <source>
        <dbReference type="ARBA" id="ARBA00010312"/>
    </source>
</evidence>
<dbReference type="SUPFAM" id="SSF50692">
    <property type="entry name" value="ADC-like"/>
    <property type="match status" value="1"/>
</dbReference>
<evidence type="ECO:0000256" key="5">
    <source>
        <dbReference type="ARBA" id="ARBA00022723"/>
    </source>
</evidence>
<evidence type="ECO:0000259" key="12">
    <source>
        <dbReference type="PROSITE" id="PS51669"/>
    </source>
</evidence>